<dbReference type="PANTHER" id="PTHR34135">
    <property type="entry name" value="LYSOZYME"/>
    <property type="match status" value="1"/>
</dbReference>
<evidence type="ECO:0000256" key="3">
    <source>
        <dbReference type="ARBA" id="ARBA00023295"/>
    </source>
</evidence>
<dbReference type="Pfam" id="PF01183">
    <property type="entry name" value="Glyco_hydro_25"/>
    <property type="match status" value="1"/>
</dbReference>
<proteinExistence type="inferred from homology"/>
<dbReference type="CDD" id="cd06524">
    <property type="entry name" value="GH25_YegX-like"/>
    <property type="match status" value="1"/>
</dbReference>
<accession>A0A139KRW7</accession>
<dbReference type="GO" id="GO:0003796">
    <property type="term" value="F:lysozyme activity"/>
    <property type="evidence" value="ECO:0007669"/>
    <property type="project" value="InterPro"/>
</dbReference>
<dbReference type="Proteomes" id="UP001219389">
    <property type="component" value="Unassembled WGS sequence"/>
</dbReference>
<feature type="compositionally biased region" description="Basic residues" evidence="4">
    <location>
        <begin position="12"/>
        <end position="24"/>
    </location>
</feature>
<keyword evidence="2 6" id="KW-0378">Hydrolase</keyword>
<dbReference type="STRING" id="28116.Bovatus_00153"/>
<dbReference type="Gene3D" id="3.20.20.80">
    <property type="entry name" value="Glycosidases"/>
    <property type="match status" value="1"/>
</dbReference>
<evidence type="ECO:0000313" key="7">
    <source>
        <dbReference type="EMBL" id="MDC2742267.1"/>
    </source>
</evidence>
<keyword evidence="3" id="KW-0326">Glycosidase</keyword>
<reference evidence="6 8" key="1">
    <citation type="journal article" date="2019" name="Nat. Med.">
        <title>A library of human gut bacterial isolates paired with longitudinal multiomics data enables mechanistic microbiome research.</title>
        <authorList>
            <person name="Poyet M."/>
            <person name="Groussin M."/>
            <person name="Gibbons S.M."/>
            <person name="Avila-Pacheco J."/>
            <person name="Jiang X."/>
            <person name="Kearney S.M."/>
            <person name="Perrotta A.R."/>
            <person name="Berdy B."/>
            <person name="Zhao S."/>
            <person name="Lieberman T.D."/>
            <person name="Swanson P.K."/>
            <person name="Smith M."/>
            <person name="Roesemann S."/>
            <person name="Alexander J.E."/>
            <person name="Rich S.A."/>
            <person name="Livny J."/>
            <person name="Vlamakis H."/>
            <person name="Clish C."/>
            <person name="Bullock K."/>
            <person name="Deik A."/>
            <person name="Scott J."/>
            <person name="Pierce K.A."/>
            <person name="Xavier R.J."/>
            <person name="Alm E.J."/>
        </authorList>
    </citation>
    <scope>NUCLEOTIDE SEQUENCE [LARGE SCALE GENOMIC DNA]</scope>
    <source>
        <strain evidence="6 8">BIOML-A160</strain>
    </source>
</reference>
<reference evidence="7" key="2">
    <citation type="submission" date="2022-10" db="EMBL/GenBank/DDBJ databases">
        <title>Human gut microbiome strain richness.</title>
        <authorList>
            <person name="Chen-Liaw A."/>
        </authorList>
    </citation>
    <scope>NUCLEOTIDE SEQUENCE</scope>
    <source>
        <strain evidence="7">BSD2780120875st1_E1_BSD2780120875_150330</strain>
    </source>
</reference>
<dbReference type="SUPFAM" id="SSF51445">
    <property type="entry name" value="(Trans)glycosidases"/>
    <property type="match status" value="1"/>
</dbReference>
<dbReference type="EMBL" id="VWLB01000064">
    <property type="protein sequence ID" value="KAA3922533.1"/>
    <property type="molecule type" value="Genomic_DNA"/>
</dbReference>
<dbReference type="GO" id="GO:0016998">
    <property type="term" value="P:cell wall macromolecule catabolic process"/>
    <property type="evidence" value="ECO:0007669"/>
    <property type="project" value="InterPro"/>
</dbReference>
<dbReference type="InterPro" id="IPR002053">
    <property type="entry name" value="Glyco_hydro_25"/>
</dbReference>
<dbReference type="AlphaFoldDB" id="A0A139KRW7"/>
<keyword evidence="5" id="KW-1133">Transmembrane helix</keyword>
<feature type="region of interest" description="Disordered" evidence="4">
    <location>
        <begin position="1"/>
        <end position="40"/>
    </location>
</feature>
<dbReference type="GO" id="GO:0016052">
    <property type="term" value="P:carbohydrate catabolic process"/>
    <property type="evidence" value="ECO:0007669"/>
    <property type="project" value="TreeGrafter"/>
</dbReference>
<evidence type="ECO:0000313" key="8">
    <source>
        <dbReference type="Proteomes" id="UP000365824"/>
    </source>
</evidence>
<evidence type="ECO:0000256" key="4">
    <source>
        <dbReference type="SAM" id="MobiDB-lite"/>
    </source>
</evidence>
<dbReference type="InterPro" id="IPR017853">
    <property type="entry name" value="GH"/>
</dbReference>
<gene>
    <name evidence="6" type="ORF">F3F25_25880</name>
    <name evidence="7" type="ORF">PO382_08530</name>
</gene>
<dbReference type="GO" id="GO:0009253">
    <property type="term" value="P:peptidoglycan catabolic process"/>
    <property type="evidence" value="ECO:0007669"/>
    <property type="project" value="InterPro"/>
</dbReference>
<comment type="similarity">
    <text evidence="1">Belongs to the glycosyl hydrolase 25 family.</text>
</comment>
<evidence type="ECO:0000256" key="1">
    <source>
        <dbReference type="ARBA" id="ARBA00010646"/>
    </source>
</evidence>
<dbReference type="PANTHER" id="PTHR34135:SF2">
    <property type="entry name" value="LYSOZYME"/>
    <property type="match status" value="1"/>
</dbReference>
<evidence type="ECO:0000313" key="6">
    <source>
        <dbReference type="EMBL" id="KAA3922533.1"/>
    </source>
</evidence>
<sequence length="297" mass="34552">MPQRNNPMSAVQKKRTVSTTKRKGTTSSSKTSRTSKKEQVKHRTVMPTWLRNILAVIIVGCFSVAFYYFFIRPYAYRWKPCHGLKEYGVCIPDGYDIHGIDISHYQGKIDWKKLLQNKETATPLHFVFMKATEGGDHNDTTFEANFANARNHGFIRGAYHFYIPSTDALKQADFFIRTVKLVSGDLPPVLDVEVTGRKEKKELQQGIKRWLDRVESHYGVKPILYTSYKFKTRYLDDSIFNAYPYWIAHYYVDSVRYQGKWHFWQHTDVGSVPGIKEDVDLNVFNGSLEELKKLTIK</sequence>
<dbReference type="EMBL" id="JAQNZF010000009">
    <property type="protein sequence ID" value="MDC2742267.1"/>
    <property type="molecule type" value="Genomic_DNA"/>
</dbReference>
<dbReference type="FunFam" id="3.20.20.80:FF:000195">
    <property type="entry name" value="Glycoside hydrolase family 25"/>
    <property type="match status" value="1"/>
</dbReference>
<evidence type="ECO:0000256" key="5">
    <source>
        <dbReference type="SAM" id="Phobius"/>
    </source>
</evidence>
<dbReference type="PROSITE" id="PS51904">
    <property type="entry name" value="GLYCOSYL_HYDROL_F25_2"/>
    <property type="match status" value="1"/>
</dbReference>
<evidence type="ECO:0000256" key="2">
    <source>
        <dbReference type="ARBA" id="ARBA00022801"/>
    </source>
</evidence>
<feature type="transmembrane region" description="Helical" evidence="5">
    <location>
        <begin position="49"/>
        <end position="70"/>
    </location>
</feature>
<comment type="caution">
    <text evidence="6">The sequence shown here is derived from an EMBL/GenBank/DDBJ whole genome shotgun (WGS) entry which is preliminary data.</text>
</comment>
<keyword evidence="5" id="KW-0472">Membrane</keyword>
<dbReference type="Proteomes" id="UP000365824">
    <property type="component" value="Unassembled WGS sequence"/>
</dbReference>
<dbReference type="RefSeq" id="WP_004309007.1">
    <property type="nucleotide sequence ID" value="NZ_CAKJYZ010000002.1"/>
</dbReference>
<keyword evidence="5" id="KW-0812">Transmembrane</keyword>
<dbReference type="InterPro" id="IPR018077">
    <property type="entry name" value="Glyco_hydro_fam25_subgr"/>
</dbReference>
<organism evidence="6 8">
    <name type="scientific">Bacteroides ovatus</name>
    <dbReference type="NCBI Taxonomy" id="28116"/>
    <lineage>
        <taxon>Bacteria</taxon>
        <taxon>Pseudomonadati</taxon>
        <taxon>Bacteroidota</taxon>
        <taxon>Bacteroidia</taxon>
        <taxon>Bacteroidales</taxon>
        <taxon>Bacteroidaceae</taxon>
        <taxon>Bacteroides</taxon>
    </lineage>
</organism>
<name>A0A139KRW7_BACOV</name>
<protein>
    <submittedName>
        <fullName evidence="6">Glycoside hydrolase family 25 protein</fullName>
    </submittedName>
</protein>
<dbReference type="SMART" id="SM00641">
    <property type="entry name" value="Glyco_25"/>
    <property type="match status" value="1"/>
</dbReference>